<keyword evidence="1" id="KW-1185">Reference proteome</keyword>
<dbReference type="Proteomes" id="UP000887574">
    <property type="component" value="Unplaced"/>
</dbReference>
<protein>
    <submittedName>
        <fullName evidence="2">Uncharacterized protein</fullName>
    </submittedName>
</protein>
<reference evidence="2" key="1">
    <citation type="submission" date="2022-11" db="UniProtKB">
        <authorList>
            <consortium name="WormBaseParasite"/>
        </authorList>
    </citation>
    <scope>IDENTIFICATION</scope>
</reference>
<dbReference type="WBParaSite" id="jg14102">
    <property type="protein sequence ID" value="jg14102"/>
    <property type="gene ID" value="jg14102"/>
</dbReference>
<organism evidence="1 2">
    <name type="scientific">Ditylenchus dipsaci</name>
    <dbReference type="NCBI Taxonomy" id="166011"/>
    <lineage>
        <taxon>Eukaryota</taxon>
        <taxon>Metazoa</taxon>
        <taxon>Ecdysozoa</taxon>
        <taxon>Nematoda</taxon>
        <taxon>Chromadorea</taxon>
        <taxon>Rhabditida</taxon>
        <taxon>Tylenchina</taxon>
        <taxon>Tylenchomorpha</taxon>
        <taxon>Sphaerularioidea</taxon>
        <taxon>Anguinidae</taxon>
        <taxon>Anguininae</taxon>
        <taxon>Ditylenchus</taxon>
    </lineage>
</organism>
<evidence type="ECO:0000313" key="2">
    <source>
        <dbReference type="WBParaSite" id="jg14102"/>
    </source>
</evidence>
<name>A0A915D017_9BILA</name>
<dbReference type="Gene3D" id="3.40.50.720">
    <property type="entry name" value="NAD(P)-binding Rossmann-like Domain"/>
    <property type="match status" value="1"/>
</dbReference>
<dbReference type="AlphaFoldDB" id="A0A915D017"/>
<accession>A0A915D017</accession>
<dbReference type="InterPro" id="IPR036291">
    <property type="entry name" value="NAD(P)-bd_dom_sf"/>
</dbReference>
<dbReference type="SUPFAM" id="SSF51735">
    <property type="entry name" value="NAD(P)-binding Rossmann-fold domains"/>
    <property type="match status" value="1"/>
</dbReference>
<sequence>MYLSSILRIGLGAYHRPLVRPLKQLENTVAAVYWWTSGLGRGAAEWLHSQGARVVILDLPQSEGDSVASSLGENACSFQLM</sequence>
<proteinExistence type="predicted"/>
<evidence type="ECO:0000313" key="1">
    <source>
        <dbReference type="Proteomes" id="UP000887574"/>
    </source>
</evidence>